<dbReference type="EMBL" id="JAACJO010000024">
    <property type="protein sequence ID" value="KAF5347630.1"/>
    <property type="molecule type" value="Genomic_DNA"/>
</dbReference>
<evidence type="ECO:0000256" key="1">
    <source>
        <dbReference type="SAM" id="MobiDB-lite"/>
    </source>
</evidence>
<dbReference type="Proteomes" id="UP000559027">
    <property type="component" value="Unassembled WGS sequence"/>
</dbReference>
<keyword evidence="4" id="KW-1185">Reference proteome</keyword>
<dbReference type="AlphaFoldDB" id="A0A8H5CTI3"/>
<comment type="caution">
    <text evidence="3">The sequence shown here is derived from an EMBL/GenBank/DDBJ whole genome shotgun (WGS) entry which is preliminary data.</text>
</comment>
<dbReference type="SMART" id="SM00225">
    <property type="entry name" value="BTB"/>
    <property type="match status" value="1"/>
</dbReference>
<evidence type="ECO:0000313" key="3">
    <source>
        <dbReference type="EMBL" id="KAF5347630.1"/>
    </source>
</evidence>
<feature type="compositionally biased region" description="Basic and acidic residues" evidence="1">
    <location>
        <begin position="1"/>
        <end position="10"/>
    </location>
</feature>
<organism evidence="3 4">
    <name type="scientific">Leucocoprinus leucothites</name>
    <dbReference type="NCBI Taxonomy" id="201217"/>
    <lineage>
        <taxon>Eukaryota</taxon>
        <taxon>Fungi</taxon>
        <taxon>Dikarya</taxon>
        <taxon>Basidiomycota</taxon>
        <taxon>Agaricomycotina</taxon>
        <taxon>Agaricomycetes</taxon>
        <taxon>Agaricomycetidae</taxon>
        <taxon>Agaricales</taxon>
        <taxon>Agaricineae</taxon>
        <taxon>Agaricaceae</taxon>
        <taxon>Leucocoprinus</taxon>
    </lineage>
</organism>
<sequence length="463" mass="51294">MHEQQAHWRDAPSQPNLPPASTLEKPIFSPAPYSPSRVHTTPVYRSYSHSLDPRHRSAAPQRRVRSASEFIRSDFWFHDGNVVVIAGPAAFKVHRGQLERHSEIFLGLFALPQPPSYDQDIVDGCPSVEFHDSPSDVFYFLSALYDGLYFKIPRANDFPAIAAVLRLSTKYMVEPLRIRCLHRLHLDWPPSLHGWDQREAAATDDSGRYLPRGTCPHPILVIHLALEMGVPAILPAAFYDLSRYGPSKVFAGARKPLVSYDIIAGNLSGEQPEHGEPETVEPDIELPVSASGTPYVAPTVPSSTSGSQTVQLSHPFLCKTLRGREASQRYIATFLSRELSNRQPASDCLNRHNAMLQVHCTESFYYIMLNILRSVGGIACGRDADPLFTLVQALEMLSRTDFTTADAAGGSANGTNGEGGDGGEEKKCGLRMCTMCKVDFAKAVAKAREEVWDLLPSWFELYT</sequence>
<accession>A0A8H5CTI3</accession>
<evidence type="ECO:0000313" key="4">
    <source>
        <dbReference type="Proteomes" id="UP000559027"/>
    </source>
</evidence>
<dbReference type="OrthoDB" id="3220652at2759"/>
<proteinExistence type="predicted"/>
<protein>
    <recommendedName>
        <fullName evidence="2">BTB domain-containing protein</fullName>
    </recommendedName>
</protein>
<feature type="region of interest" description="Disordered" evidence="1">
    <location>
        <begin position="1"/>
        <end position="34"/>
    </location>
</feature>
<evidence type="ECO:0000259" key="2">
    <source>
        <dbReference type="SMART" id="SM00225"/>
    </source>
</evidence>
<dbReference type="InterPro" id="IPR000210">
    <property type="entry name" value="BTB/POZ_dom"/>
</dbReference>
<name>A0A8H5CTI3_9AGAR</name>
<reference evidence="3 4" key="1">
    <citation type="journal article" date="2020" name="ISME J.">
        <title>Uncovering the hidden diversity of litter-decomposition mechanisms in mushroom-forming fungi.</title>
        <authorList>
            <person name="Floudas D."/>
            <person name="Bentzer J."/>
            <person name="Ahren D."/>
            <person name="Johansson T."/>
            <person name="Persson P."/>
            <person name="Tunlid A."/>
        </authorList>
    </citation>
    <scope>NUCLEOTIDE SEQUENCE [LARGE SCALE GENOMIC DNA]</scope>
    <source>
        <strain evidence="3 4">CBS 146.42</strain>
    </source>
</reference>
<gene>
    <name evidence="3" type="ORF">D9756_010633</name>
</gene>
<feature type="domain" description="BTB" evidence="2">
    <location>
        <begin position="80"/>
        <end position="188"/>
    </location>
</feature>